<keyword evidence="3" id="KW-1185">Reference proteome</keyword>
<dbReference type="Proteomes" id="UP001523262">
    <property type="component" value="Unassembled WGS sequence"/>
</dbReference>
<protein>
    <submittedName>
        <fullName evidence="2">LysR family transcriptional regulator substrate-binding protein</fullName>
    </submittedName>
</protein>
<sequence length="162" mass="18448">MDIGLISLPSSSHKGSQQFNTTHILDSSVMICFRKDSPLANKESLTIEDIYQYPIAIAFNNNDQKMFYSQLLGKFSKLNTLVQSQNSETRKYFISEGLAICFEPELTTKSDPFYQREDIIVKPVLGIESKVTYSCIQLKNQNFSVAAQEFLKELIINANNFK</sequence>
<evidence type="ECO:0000313" key="3">
    <source>
        <dbReference type="Proteomes" id="UP001523262"/>
    </source>
</evidence>
<dbReference type="SUPFAM" id="SSF53850">
    <property type="entry name" value="Periplasmic binding protein-like II"/>
    <property type="match status" value="1"/>
</dbReference>
<evidence type="ECO:0000259" key="1">
    <source>
        <dbReference type="Pfam" id="PF03466"/>
    </source>
</evidence>
<comment type="caution">
    <text evidence="2">The sequence shown here is derived from an EMBL/GenBank/DDBJ whole genome shotgun (WGS) entry which is preliminary data.</text>
</comment>
<dbReference type="InterPro" id="IPR005119">
    <property type="entry name" value="LysR_subst-bd"/>
</dbReference>
<organism evidence="2 3">
    <name type="scientific">Neobacillus pocheonensis</name>
    <dbReference type="NCBI Taxonomy" id="363869"/>
    <lineage>
        <taxon>Bacteria</taxon>
        <taxon>Bacillati</taxon>
        <taxon>Bacillota</taxon>
        <taxon>Bacilli</taxon>
        <taxon>Bacillales</taxon>
        <taxon>Bacillaceae</taxon>
        <taxon>Neobacillus</taxon>
    </lineage>
</organism>
<evidence type="ECO:0000313" key="2">
    <source>
        <dbReference type="EMBL" id="MCM2534263.1"/>
    </source>
</evidence>
<gene>
    <name evidence="2" type="ORF">NDK43_20315</name>
</gene>
<reference evidence="2 3" key="1">
    <citation type="submission" date="2022-06" db="EMBL/GenBank/DDBJ databases">
        <authorList>
            <person name="Jeon C.O."/>
        </authorList>
    </citation>
    <scope>NUCLEOTIDE SEQUENCE [LARGE SCALE GENOMIC DNA]</scope>
    <source>
        <strain evidence="2 3">KCTC 13943</strain>
    </source>
</reference>
<dbReference type="EMBL" id="JAMQCR010000002">
    <property type="protein sequence ID" value="MCM2534263.1"/>
    <property type="molecule type" value="Genomic_DNA"/>
</dbReference>
<feature type="domain" description="LysR substrate-binding" evidence="1">
    <location>
        <begin position="2"/>
        <end position="154"/>
    </location>
</feature>
<dbReference type="Pfam" id="PF03466">
    <property type="entry name" value="LysR_substrate"/>
    <property type="match status" value="1"/>
</dbReference>
<dbReference type="CDD" id="cd05466">
    <property type="entry name" value="PBP2_LTTR_substrate"/>
    <property type="match status" value="1"/>
</dbReference>
<proteinExistence type="predicted"/>
<name>A0ABT0WFD9_9BACI</name>
<accession>A0ABT0WFD9</accession>
<dbReference type="Gene3D" id="3.40.190.290">
    <property type="match status" value="1"/>
</dbReference>